<accession>A0A1X0LRH5</accession>
<comment type="cofactor">
    <cofactor evidence="1">
        <name>pyridoxal 5'-phosphate</name>
        <dbReference type="ChEBI" id="CHEBI:597326"/>
    </cofactor>
</comment>
<dbReference type="RefSeq" id="WP_042950324.1">
    <property type="nucleotide sequence ID" value="NZ_AP023172.1"/>
</dbReference>
<dbReference type="GO" id="GO:0000271">
    <property type="term" value="P:polysaccharide biosynthetic process"/>
    <property type="evidence" value="ECO:0007669"/>
    <property type="project" value="TreeGrafter"/>
</dbReference>
<evidence type="ECO:0000256" key="1">
    <source>
        <dbReference type="ARBA" id="ARBA00001933"/>
    </source>
</evidence>
<dbReference type="InterPro" id="IPR015422">
    <property type="entry name" value="PyrdxlP-dep_Trfase_small"/>
</dbReference>
<evidence type="ECO:0000256" key="2">
    <source>
        <dbReference type="PIRSR" id="PIRSR000390-1"/>
    </source>
</evidence>
<dbReference type="Pfam" id="PF01041">
    <property type="entry name" value="DegT_DnrJ_EryC1"/>
    <property type="match status" value="1"/>
</dbReference>
<dbReference type="GO" id="GO:0008483">
    <property type="term" value="F:transaminase activity"/>
    <property type="evidence" value="ECO:0007669"/>
    <property type="project" value="UniProtKB-KW"/>
</dbReference>
<dbReference type="InterPro" id="IPR015421">
    <property type="entry name" value="PyrdxlP-dep_Trfase_major"/>
</dbReference>
<protein>
    <submittedName>
        <fullName evidence="6">DegT/DnrJ/EryC1/StrS family aminotransferase</fullName>
    </submittedName>
</protein>
<dbReference type="SUPFAM" id="SSF53383">
    <property type="entry name" value="PLP-dependent transferases"/>
    <property type="match status" value="1"/>
</dbReference>
<organism evidence="6 7">
    <name type="scientific">Rhodococcus qingshengii</name>
    <dbReference type="NCBI Taxonomy" id="334542"/>
    <lineage>
        <taxon>Bacteria</taxon>
        <taxon>Bacillati</taxon>
        <taxon>Actinomycetota</taxon>
        <taxon>Actinomycetes</taxon>
        <taxon>Mycobacteriales</taxon>
        <taxon>Nocardiaceae</taxon>
        <taxon>Rhodococcus</taxon>
        <taxon>Rhodococcus erythropolis group</taxon>
    </lineage>
</organism>
<dbReference type="PANTHER" id="PTHR30244">
    <property type="entry name" value="TRANSAMINASE"/>
    <property type="match status" value="1"/>
</dbReference>
<evidence type="ECO:0000256" key="4">
    <source>
        <dbReference type="RuleBase" id="RU004508"/>
    </source>
</evidence>
<dbReference type="GeneID" id="64138275"/>
<comment type="caution">
    <text evidence="6">The sequence shown here is derived from an EMBL/GenBank/DDBJ whole genome shotgun (WGS) entry which is preliminary data.</text>
</comment>
<keyword evidence="6" id="KW-0808">Transferase</keyword>
<gene>
    <name evidence="6" type="ORF">CHR55_01420</name>
    <name evidence="5" type="ORF">PXH69_11850</name>
</gene>
<dbReference type="EMBL" id="NOVD01000001">
    <property type="protein sequence ID" value="PCK29074.1"/>
    <property type="molecule type" value="Genomic_DNA"/>
</dbReference>
<name>A0A1X0LRH5_RHOSG</name>
<dbReference type="GO" id="GO:0030170">
    <property type="term" value="F:pyridoxal phosphate binding"/>
    <property type="evidence" value="ECO:0007669"/>
    <property type="project" value="TreeGrafter"/>
</dbReference>
<feature type="modified residue" description="N6-(pyridoxal phosphate)lysine" evidence="3">
    <location>
        <position position="179"/>
    </location>
</feature>
<dbReference type="Gene3D" id="3.90.1150.10">
    <property type="entry name" value="Aspartate Aminotransferase, domain 1"/>
    <property type="match status" value="1"/>
</dbReference>
<dbReference type="InterPro" id="IPR000653">
    <property type="entry name" value="DegT/StrS_aminotransferase"/>
</dbReference>
<dbReference type="PANTHER" id="PTHR30244:SF34">
    <property type="entry name" value="DTDP-4-AMINO-4,6-DIDEOXYGALACTOSE TRANSAMINASE"/>
    <property type="match status" value="1"/>
</dbReference>
<evidence type="ECO:0000313" key="6">
    <source>
        <dbReference type="EMBL" id="PCK29074.1"/>
    </source>
</evidence>
<dbReference type="Proteomes" id="UP001217325">
    <property type="component" value="Unassembled WGS sequence"/>
</dbReference>
<reference evidence="6 7" key="1">
    <citation type="submission" date="2017-07" db="EMBL/GenBank/DDBJ databases">
        <title>Draft sequence of Rhodococcus enclensis 23b-28.</title>
        <authorList>
            <person name="Besaury L."/>
            <person name="Sancelme M."/>
            <person name="Amato P."/>
            <person name="Lallement A."/>
            <person name="Delort A.-M."/>
        </authorList>
    </citation>
    <scope>NUCLEOTIDE SEQUENCE [LARGE SCALE GENOMIC DNA]</scope>
    <source>
        <strain evidence="6 7">23b-28</strain>
    </source>
</reference>
<dbReference type="CDD" id="cd00616">
    <property type="entry name" value="AHBA_syn"/>
    <property type="match status" value="1"/>
</dbReference>
<keyword evidence="6" id="KW-0032">Aminotransferase</keyword>
<proteinExistence type="inferred from homology"/>
<accession>A0A2A5JHL0</accession>
<evidence type="ECO:0000313" key="5">
    <source>
        <dbReference type="EMBL" id="MDE8645645.1"/>
    </source>
</evidence>
<dbReference type="InterPro" id="IPR015424">
    <property type="entry name" value="PyrdxlP-dep_Trfase"/>
</dbReference>
<comment type="similarity">
    <text evidence="4">Belongs to the DegT/DnrJ/EryC1 family.</text>
</comment>
<dbReference type="Proteomes" id="UP000230886">
    <property type="component" value="Unassembled WGS sequence"/>
</dbReference>
<feature type="active site" description="Proton acceptor" evidence="2">
    <location>
        <position position="179"/>
    </location>
</feature>
<dbReference type="Gene3D" id="3.40.640.10">
    <property type="entry name" value="Type I PLP-dependent aspartate aminotransferase-like (Major domain)"/>
    <property type="match status" value="1"/>
</dbReference>
<evidence type="ECO:0000313" key="7">
    <source>
        <dbReference type="Proteomes" id="UP000230886"/>
    </source>
</evidence>
<dbReference type="PIRSF" id="PIRSF000390">
    <property type="entry name" value="PLP_StrS"/>
    <property type="match status" value="1"/>
</dbReference>
<keyword evidence="3 4" id="KW-0663">Pyridoxal phosphate</keyword>
<dbReference type="AlphaFoldDB" id="A0A1X0LRH5"/>
<evidence type="ECO:0000256" key="3">
    <source>
        <dbReference type="PIRSR" id="PIRSR000390-2"/>
    </source>
</evidence>
<reference evidence="5" key="2">
    <citation type="submission" date="2023-02" db="EMBL/GenBank/DDBJ databases">
        <title>A novel hydrolase synthesized by Rhodococcus erythropolis HQ is responsible for the detoxification of Zearalenone.</title>
        <authorList>
            <person name="Hu J."/>
            <person name="Xu J."/>
        </authorList>
    </citation>
    <scope>NUCLEOTIDE SEQUENCE</scope>
    <source>
        <strain evidence="5">HQ</strain>
    </source>
</reference>
<dbReference type="EMBL" id="JARDXE010000006">
    <property type="protein sequence ID" value="MDE8645645.1"/>
    <property type="molecule type" value="Genomic_DNA"/>
</dbReference>
<sequence>MIAISSISFGEEVEREVLDTLRSGIVAQGPKVKRLEDEFAALVGTRHAVAVNNGTTALIAALQVQDLQPGDEVLTTPFTFVATLNAILEAGATARFADISESDFNIDPAVAADRIGDRTKVLMPVHLYGQSADMGALMPLASKNGLTVVEDAAQAHGATYDGRGAGSFGVGCFSFYATKNLTTAEGGMITTDDDAIADRLRVLRNQGMRARYQYEMVGQNYRMTDLQASLALPQMATYMQQVEARRRNAEALRVGLKDVEGLILPSELSGRGHVWHQFTLLLAEDAPITRDQLSERLAAKDIGSGIYYPKAVYDYECYREHPRVVIDETPVATSVASRCLSIPVHAALSAGDVDQIVAAVRGAMEA</sequence>